<proteinExistence type="predicted"/>
<dbReference type="GO" id="GO:0016491">
    <property type="term" value="F:oxidoreductase activity"/>
    <property type="evidence" value="ECO:0007669"/>
    <property type="project" value="InterPro"/>
</dbReference>
<dbReference type="CDD" id="cd02966">
    <property type="entry name" value="TlpA_like_family"/>
    <property type="match status" value="1"/>
</dbReference>
<dbReference type="PANTHER" id="PTHR42852">
    <property type="entry name" value="THIOL:DISULFIDE INTERCHANGE PROTEIN DSBE"/>
    <property type="match status" value="1"/>
</dbReference>
<evidence type="ECO:0000313" key="8">
    <source>
        <dbReference type="Proteomes" id="UP000291117"/>
    </source>
</evidence>
<comment type="subcellular location">
    <subcellularLocation>
        <location evidence="1">Cell envelope</location>
    </subcellularLocation>
</comment>
<reference evidence="7 8" key="1">
    <citation type="submission" date="2019-02" db="EMBL/GenBank/DDBJ databases">
        <title>Pedobacter sp. RP-3-8 sp. nov., isolated from Arctic soil.</title>
        <authorList>
            <person name="Dahal R.H."/>
        </authorList>
    </citation>
    <scope>NUCLEOTIDE SEQUENCE [LARGE SCALE GENOMIC DNA]</scope>
    <source>
        <strain evidence="7 8">RP-3-8</strain>
    </source>
</reference>
<keyword evidence="5" id="KW-0732">Signal</keyword>
<gene>
    <name evidence="7" type="ORF">EZ444_02830</name>
</gene>
<dbReference type="RefSeq" id="WP_131607005.1">
    <property type="nucleotide sequence ID" value="NZ_SJSM01000001.1"/>
</dbReference>
<keyword evidence="2" id="KW-0201">Cytochrome c-type biogenesis</keyword>
<dbReference type="Pfam" id="PF08534">
    <property type="entry name" value="Redoxin"/>
    <property type="match status" value="1"/>
</dbReference>
<feature type="domain" description="Thioredoxin" evidence="6">
    <location>
        <begin position="239"/>
        <end position="385"/>
    </location>
</feature>
<keyword evidence="4" id="KW-0676">Redox-active center</keyword>
<dbReference type="SUPFAM" id="SSF52833">
    <property type="entry name" value="Thioredoxin-like"/>
    <property type="match status" value="1"/>
</dbReference>
<keyword evidence="8" id="KW-1185">Reference proteome</keyword>
<feature type="signal peptide" evidence="5">
    <location>
        <begin position="1"/>
        <end position="19"/>
    </location>
</feature>
<evidence type="ECO:0000256" key="4">
    <source>
        <dbReference type="ARBA" id="ARBA00023284"/>
    </source>
</evidence>
<dbReference type="InterPro" id="IPR050553">
    <property type="entry name" value="Thioredoxin_ResA/DsbE_sf"/>
</dbReference>
<dbReference type="Proteomes" id="UP000291117">
    <property type="component" value="Unassembled WGS sequence"/>
</dbReference>
<protein>
    <submittedName>
        <fullName evidence="7">AhpC/TSA family protein</fullName>
    </submittedName>
</protein>
<comment type="caution">
    <text evidence="7">The sequence shown here is derived from an EMBL/GenBank/DDBJ whole genome shotgun (WGS) entry which is preliminary data.</text>
</comment>
<evidence type="ECO:0000256" key="1">
    <source>
        <dbReference type="ARBA" id="ARBA00004196"/>
    </source>
</evidence>
<evidence type="ECO:0000313" key="7">
    <source>
        <dbReference type="EMBL" id="TCC99622.1"/>
    </source>
</evidence>
<feature type="chain" id="PRO_5020447033" evidence="5">
    <location>
        <begin position="20"/>
        <end position="386"/>
    </location>
</feature>
<dbReference type="OrthoDB" id="750178at2"/>
<evidence type="ECO:0000256" key="2">
    <source>
        <dbReference type="ARBA" id="ARBA00022748"/>
    </source>
</evidence>
<dbReference type="GO" id="GO:0030313">
    <property type="term" value="C:cell envelope"/>
    <property type="evidence" value="ECO:0007669"/>
    <property type="project" value="UniProtKB-SubCell"/>
</dbReference>
<dbReference type="PANTHER" id="PTHR42852:SF6">
    <property type="entry name" value="THIOL:DISULFIDE INTERCHANGE PROTEIN DSBE"/>
    <property type="match status" value="1"/>
</dbReference>
<evidence type="ECO:0000256" key="5">
    <source>
        <dbReference type="SAM" id="SignalP"/>
    </source>
</evidence>
<dbReference type="InterPro" id="IPR017937">
    <property type="entry name" value="Thioredoxin_CS"/>
</dbReference>
<dbReference type="InterPro" id="IPR036249">
    <property type="entry name" value="Thioredoxin-like_sf"/>
</dbReference>
<sequence>MKRYFLILCFVFGLLSSYAQDGYTLKVKISNFKNYTPYLAYAAGGKYVIDTNYTKENGWMLFKGKVPEPALASFGLRRNPATVIMSNQGIIPGPSLNLFLTNEEIVVNGDANMLYMAKVEGGTANKEWDAIKPKLNELTHQSWITLKKAFDNFKPGDDSVVFKQAYKLSEDNAAQSEKLELDFINQYPNSLVSMYFLSGMQNSLSFEALKAAYTKLGNGPKNSSFAKEIAGKIGSMEATAIGKQAIPLQKKDINGNDVNLETLKGKYVLLDFWGTWCGPCRASHPHLKKLYDKYKADGFEILGIAHEQGEKLEQNRKVWKDAIQQDGISWIQVLNNEGIATFDAVKAYGVTAFPTKILLDKEGKVIARYVGDGEEIDEKLKTLLGK</sequence>
<dbReference type="AlphaFoldDB" id="A0A4R0NJL3"/>
<organism evidence="7 8">
    <name type="scientific">Pedobacter hiemivivus</name>
    <dbReference type="NCBI Taxonomy" id="2530454"/>
    <lineage>
        <taxon>Bacteria</taxon>
        <taxon>Pseudomonadati</taxon>
        <taxon>Bacteroidota</taxon>
        <taxon>Sphingobacteriia</taxon>
        <taxon>Sphingobacteriales</taxon>
        <taxon>Sphingobacteriaceae</taxon>
        <taxon>Pedobacter</taxon>
    </lineage>
</organism>
<dbReference type="EMBL" id="SJSM01000001">
    <property type="protein sequence ID" value="TCC99622.1"/>
    <property type="molecule type" value="Genomic_DNA"/>
</dbReference>
<dbReference type="Gene3D" id="3.40.30.10">
    <property type="entry name" value="Glutaredoxin"/>
    <property type="match status" value="1"/>
</dbReference>
<keyword evidence="3" id="KW-1015">Disulfide bond</keyword>
<dbReference type="PROSITE" id="PS51352">
    <property type="entry name" value="THIOREDOXIN_2"/>
    <property type="match status" value="1"/>
</dbReference>
<name>A0A4R0NJL3_9SPHI</name>
<dbReference type="InterPro" id="IPR025380">
    <property type="entry name" value="DUF4369"/>
</dbReference>
<dbReference type="PROSITE" id="PS00194">
    <property type="entry name" value="THIOREDOXIN_1"/>
    <property type="match status" value="1"/>
</dbReference>
<dbReference type="InterPro" id="IPR013740">
    <property type="entry name" value="Redoxin"/>
</dbReference>
<dbReference type="InterPro" id="IPR013766">
    <property type="entry name" value="Thioredoxin_domain"/>
</dbReference>
<evidence type="ECO:0000256" key="3">
    <source>
        <dbReference type="ARBA" id="ARBA00023157"/>
    </source>
</evidence>
<evidence type="ECO:0000259" key="6">
    <source>
        <dbReference type="PROSITE" id="PS51352"/>
    </source>
</evidence>
<dbReference type="GO" id="GO:0017004">
    <property type="term" value="P:cytochrome complex assembly"/>
    <property type="evidence" value="ECO:0007669"/>
    <property type="project" value="UniProtKB-KW"/>
</dbReference>
<dbReference type="Pfam" id="PF14289">
    <property type="entry name" value="DUF4369"/>
    <property type="match status" value="1"/>
</dbReference>
<accession>A0A4R0NJL3</accession>